<evidence type="ECO:0000313" key="3">
    <source>
        <dbReference type="EMBL" id="WYJ91261.1"/>
    </source>
</evidence>
<evidence type="ECO:0000313" key="2">
    <source>
        <dbReference type="EMBL" id="OTP17652.1"/>
    </source>
</evidence>
<evidence type="ECO:0000313" key="4">
    <source>
        <dbReference type="Proteomes" id="UP000195141"/>
    </source>
</evidence>
<sequence>MVNGFLCTNIFTANAKELITFYSEILEIPVLRTDDDAYNGVYLGFIKDAPSICIWDATKWNIPVSGTMSFVFESDDLDTTCLELKEKGLVFSPPEKFDWGTYELRLKDPDNNEVVIAEYLNKPTK</sequence>
<accession>A0A242K927</accession>
<dbReference type="AlphaFoldDB" id="A0A242K927"/>
<reference evidence="3" key="2">
    <citation type="submission" date="2017-05" db="EMBL/GenBank/DDBJ databases">
        <authorList>
            <consortium name="The Broad Institute Genomics Platform"/>
            <consortium name="The Broad Institute Genomic Center for Infectious Diseases"/>
            <person name="Earl A."/>
            <person name="Manson A."/>
            <person name="Schwartman J."/>
            <person name="Gilmore M."/>
            <person name="Abouelleil A."/>
            <person name="Cao P."/>
            <person name="Chapman S."/>
            <person name="Cusick C."/>
            <person name="Shea T."/>
            <person name="Young S."/>
            <person name="Neafsey D."/>
            <person name="Nusbaum C."/>
            <person name="Birren B."/>
        </authorList>
    </citation>
    <scope>NUCLEOTIDE SEQUENCE</scope>
    <source>
        <strain evidence="3">9E7_DIV0242</strain>
    </source>
</reference>
<dbReference type="InterPro" id="IPR037523">
    <property type="entry name" value="VOC_core"/>
</dbReference>
<dbReference type="CDD" id="cd06587">
    <property type="entry name" value="VOC"/>
    <property type="match status" value="1"/>
</dbReference>
<reference evidence="3" key="3">
    <citation type="submission" date="2024-03" db="EMBL/GenBank/DDBJ databases">
        <title>The Genome Sequence of Enterococcus sp. DIV0242b.</title>
        <authorList>
            <consortium name="The Broad Institute Genomics Platform"/>
            <consortium name="The Broad Institute Microbial Omics Core"/>
            <consortium name="The Broad Institute Genomic Center for Infectious Diseases"/>
            <person name="Earl A."/>
            <person name="Manson A."/>
            <person name="Gilmore M."/>
            <person name="Schwartman J."/>
            <person name="Shea T."/>
            <person name="Abouelleil A."/>
            <person name="Cao P."/>
            <person name="Chapman S."/>
            <person name="Cusick C."/>
            <person name="Young S."/>
            <person name="Neafsey D."/>
            <person name="Nusbaum C."/>
            <person name="Birren B."/>
        </authorList>
    </citation>
    <scope>NUCLEOTIDE SEQUENCE</scope>
    <source>
        <strain evidence="3">9E7_DIV0242</strain>
    </source>
</reference>
<dbReference type="Pfam" id="PF00903">
    <property type="entry name" value="Glyoxalase"/>
    <property type="match status" value="1"/>
</dbReference>
<dbReference type="SUPFAM" id="SSF54593">
    <property type="entry name" value="Glyoxalase/Bleomycin resistance protein/Dihydroxybiphenyl dioxygenase"/>
    <property type="match status" value="1"/>
</dbReference>
<name>A0A242K927_9ENTE</name>
<dbReference type="PROSITE" id="PS51819">
    <property type="entry name" value="VOC"/>
    <property type="match status" value="1"/>
</dbReference>
<dbReference type="InterPro" id="IPR029068">
    <property type="entry name" value="Glyas_Bleomycin-R_OHBP_Dase"/>
</dbReference>
<reference evidence="2" key="1">
    <citation type="submission" date="2017-05" db="EMBL/GenBank/DDBJ databases">
        <title>The Genome Sequence of Enterococcus sp. 9E7_DIV0242.</title>
        <authorList>
            <consortium name="The Broad Institute Genomics Platform"/>
            <consortium name="The Broad Institute Genomic Center for Infectious Diseases"/>
            <person name="Earl A."/>
            <person name="Manson A."/>
            <person name="Schwartman J."/>
            <person name="Gilmore M."/>
            <person name="Abouelleil A."/>
            <person name="Cao P."/>
            <person name="Chapman S."/>
            <person name="Cusick C."/>
            <person name="Shea T."/>
            <person name="Young S."/>
            <person name="Neafsey D."/>
            <person name="Nusbaum C."/>
            <person name="Birren B."/>
        </authorList>
    </citation>
    <scope>NUCLEOTIDE SEQUENCE [LARGE SCALE GENOMIC DNA]</scope>
    <source>
        <strain evidence="2">9E7_DIV0242</strain>
    </source>
</reference>
<dbReference type="EMBL" id="NGMM01000002">
    <property type="protein sequence ID" value="OTP17652.1"/>
    <property type="molecule type" value="Genomic_DNA"/>
</dbReference>
<feature type="domain" description="VOC" evidence="1">
    <location>
        <begin position="4"/>
        <end position="119"/>
    </location>
</feature>
<gene>
    <name evidence="2" type="ORF">A5888_001790</name>
    <name evidence="3" type="ORF">A5888_003029</name>
</gene>
<dbReference type="Proteomes" id="UP000195141">
    <property type="component" value="Chromosome"/>
</dbReference>
<proteinExistence type="predicted"/>
<dbReference type="InterPro" id="IPR004360">
    <property type="entry name" value="Glyas_Fos-R_dOase_dom"/>
</dbReference>
<keyword evidence="4" id="KW-1185">Reference proteome</keyword>
<protein>
    <recommendedName>
        <fullName evidence="1">VOC domain-containing protein</fullName>
    </recommendedName>
</protein>
<dbReference type="Gene3D" id="3.10.180.10">
    <property type="entry name" value="2,3-Dihydroxybiphenyl 1,2-Dioxygenase, domain 1"/>
    <property type="match status" value="1"/>
</dbReference>
<dbReference type="OrthoDB" id="9796521at2"/>
<evidence type="ECO:0000259" key="1">
    <source>
        <dbReference type="PROSITE" id="PS51819"/>
    </source>
</evidence>
<organism evidence="2">
    <name type="scientific">Candidatus Enterococcus clewellii</name>
    <dbReference type="NCBI Taxonomy" id="1834193"/>
    <lineage>
        <taxon>Bacteria</taxon>
        <taxon>Bacillati</taxon>
        <taxon>Bacillota</taxon>
        <taxon>Bacilli</taxon>
        <taxon>Lactobacillales</taxon>
        <taxon>Enterococcaceae</taxon>
        <taxon>Enterococcus</taxon>
    </lineage>
</organism>
<dbReference type="EMBL" id="CP147247">
    <property type="protein sequence ID" value="WYJ91261.1"/>
    <property type="molecule type" value="Genomic_DNA"/>
</dbReference>
<dbReference type="RefSeq" id="WP_086348847.1">
    <property type="nucleotide sequence ID" value="NZ_CP147247.1"/>
</dbReference>